<comment type="caution">
    <text evidence="1">The sequence shown here is derived from an EMBL/GenBank/DDBJ whole genome shotgun (WGS) entry which is preliminary data.</text>
</comment>
<keyword evidence="2" id="KW-1185">Reference proteome</keyword>
<dbReference type="EMBL" id="CASHTH010004535">
    <property type="protein sequence ID" value="CAI8058625.1"/>
    <property type="molecule type" value="Genomic_DNA"/>
</dbReference>
<proteinExistence type="predicted"/>
<dbReference type="Proteomes" id="UP001174909">
    <property type="component" value="Unassembled WGS sequence"/>
</dbReference>
<dbReference type="AlphaFoldDB" id="A0AA35U1U3"/>
<sequence length="32" mass="3756">MESRAFTLRNVNYSCSRYAQLGMPILMYRNGI</sequence>
<evidence type="ECO:0000313" key="1">
    <source>
        <dbReference type="EMBL" id="CAI8058625.1"/>
    </source>
</evidence>
<evidence type="ECO:0000313" key="2">
    <source>
        <dbReference type="Proteomes" id="UP001174909"/>
    </source>
</evidence>
<reference evidence="1" key="1">
    <citation type="submission" date="2023-03" db="EMBL/GenBank/DDBJ databases">
        <authorList>
            <person name="Steffen K."/>
            <person name="Cardenas P."/>
        </authorList>
    </citation>
    <scope>NUCLEOTIDE SEQUENCE</scope>
</reference>
<protein>
    <submittedName>
        <fullName evidence="1">Uncharacterized protein</fullName>
    </submittedName>
</protein>
<gene>
    <name evidence="1" type="ORF">GBAR_LOCUS31881</name>
</gene>
<organism evidence="1 2">
    <name type="scientific">Geodia barretti</name>
    <name type="common">Barrett's horny sponge</name>
    <dbReference type="NCBI Taxonomy" id="519541"/>
    <lineage>
        <taxon>Eukaryota</taxon>
        <taxon>Metazoa</taxon>
        <taxon>Porifera</taxon>
        <taxon>Demospongiae</taxon>
        <taxon>Heteroscleromorpha</taxon>
        <taxon>Tetractinellida</taxon>
        <taxon>Astrophorina</taxon>
        <taxon>Geodiidae</taxon>
        <taxon>Geodia</taxon>
    </lineage>
</organism>
<name>A0AA35U1U3_GEOBA</name>
<accession>A0AA35U1U3</accession>